<protein>
    <recommendedName>
        <fullName evidence="7">Rho-GAP domain-containing protein</fullName>
    </recommendedName>
</protein>
<dbReference type="FunFam" id="1.10.555.10:FF:000046">
    <property type="entry name" value="Rho GTPase-activating protein 5"/>
    <property type="match status" value="1"/>
</dbReference>
<dbReference type="OMA" id="KRDNKDH"/>
<dbReference type="PROSITE" id="PS50238">
    <property type="entry name" value="RHOGAP"/>
    <property type="match status" value="1"/>
</dbReference>
<dbReference type="CDD" id="cd00132">
    <property type="entry name" value="CRIB"/>
    <property type="match status" value="1"/>
</dbReference>
<keyword evidence="6" id="KW-1185">Reference proteome</keyword>
<reference evidence="5" key="2">
    <citation type="submission" date="2015-06" db="UniProtKB">
        <authorList>
            <consortium name="EnsemblPlants"/>
        </authorList>
    </citation>
    <scope>IDENTIFICATION</scope>
</reference>
<dbReference type="InterPro" id="IPR008936">
    <property type="entry name" value="Rho_GTPase_activation_prot"/>
</dbReference>
<dbReference type="SMART" id="SM00324">
    <property type="entry name" value="RhoGAP"/>
    <property type="match status" value="1"/>
</dbReference>
<feature type="domain" description="CRIB" evidence="3">
    <location>
        <begin position="114"/>
        <end position="127"/>
    </location>
</feature>
<evidence type="ECO:0000259" key="3">
    <source>
        <dbReference type="PROSITE" id="PS50108"/>
    </source>
</evidence>
<feature type="region of interest" description="Disordered" evidence="2">
    <location>
        <begin position="402"/>
        <end position="446"/>
    </location>
</feature>
<evidence type="ECO:0000256" key="1">
    <source>
        <dbReference type="ARBA" id="ARBA00022468"/>
    </source>
</evidence>
<feature type="domain" description="Rho-GAP" evidence="4">
    <location>
        <begin position="162"/>
        <end position="339"/>
    </location>
</feature>
<sequence>MAPSQIRFGHQIPFSRPDSDEEEEEDDEDEEVEEEEEEEEEEEYEGEEEEMEGEVPVSSPLMLPAARGGGGGGVSVVETVAAALRRSLLLCSSVRAAEDEGAAAAAAAAAGMQIGRPTDVRHVSHVTFDRFVGFLGLPADLEPDVPRPAPSASVSVFGVSPTSMQCSYDNRGNSVPTILLTMQKKLYQLGGLQAEGIFRINADNSQELHVREQLNMGVVPDGVDMHCLTGLIKAWFRELPSGVLDSLTPEQVMHCNTEEECALLASTLPPVEAALLDWAINLMADVVEHENYNKMNARNIAMVFAPNMTQMADPLTALIHAVQVMNFLKTLILKTVKGREETAMPSSAFPSSSGSPSDKDEPQALEHLDKPTICSTQQNNDFPMISGATLDHFLFRAEPLRHNDAQGSAGRPKKRDNKDHDNSSREFSPIDSDSSSQASNSASKFSNDNVEGLFDRFKFRKGVGRLCRHPVFQLSRSMKKSGEAGQACYGQNLVDFNSIRPEDSRADV</sequence>
<dbReference type="InterPro" id="IPR000095">
    <property type="entry name" value="CRIB_dom"/>
</dbReference>
<proteinExistence type="predicted"/>
<name>A0A0E0NJ83_ORYRU</name>
<dbReference type="Gene3D" id="1.10.555.10">
    <property type="entry name" value="Rho GTPase activation protein"/>
    <property type="match status" value="1"/>
</dbReference>
<feature type="region of interest" description="Disordered" evidence="2">
    <location>
        <begin position="343"/>
        <end position="363"/>
    </location>
</feature>
<dbReference type="PANTHER" id="PTHR23177">
    <property type="entry name" value="MKIAA1688 PROTEIN"/>
    <property type="match status" value="1"/>
</dbReference>
<evidence type="ECO:0000256" key="2">
    <source>
        <dbReference type="SAM" id="MobiDB-lite"/>
    </source>
</evidence>
<feature type="compositionally biased region" description="Low complexity" evidence="2">
    <location>
        <begin position="345"/>
        <end position="356"/>
    </location>
</feature>
<dbReference type="InterPro" id="IPR000198">
    <property type="entry name" value="RhoGAP_dom"/>
</dbReference>
<dbReference type="GO" id="GO:0005096">
    <property type="term" value="F:GTPase activator activity"/>
    <property type="evidence" value="ECO:0007669"/>
    <property type="project" value="UniProtKB-KW"/>
</dbReference>
<keyword evidence="1" id="KW-0343">GTPase activation</keyword>
<evidence type="ECO:0000259" key="4">
    <source>
        <dbReference type="PROSITE" id="PS50238"/>
    </source>
</evidence>
<accession>A0A0E0NJ83</accession>
<dbReference type="Pfam" id="PF00620">
    <property type="entry name" value="RhoGAP"/>
    <property type="match status" value="1"/>
</dbReference>
<dbReference type="InterPro" id="IPR044785">
    <property type="entry name" value="RopGAP1-5"/>
</dbReference>
<dbReference type="PANTHER" id="PTHR23177:SF82">
    <property type="entry name" value="OS04G0577200 PROTEIN"/>
    <property type="match status" value="1"/>
</dbReference>
<dbReference type="EnsemblPlants" id="ORUFI02G29380.2">
    <property type="protein sequence ID" value="ORUFI02G29380.2"/>
    <property type="gene ID" value="ORUFI02G29380"/>
</dbReference>
<dbReference type="SMART" id="SM00285">
    <property type="entry name" value="PBD"/>
    <property type="match status" value="1"/>
</dbReference>
<evidence type="ECO:0008006" key="7">
    <source>
        <dbReference type="Google" id="ProtNLM"/>
    </source>
</evidence>
<dbReference type="Proteomes" id="UP000008022">
    <property type="component" value="Unassembled WGS sequence"/>
</dbReference>
<dbReference type="PROSITE" id="PS50108">
    <property type="entry name" value="CRIB"/>
    <property type="match status" value="1"/>
</dbReference>
<evidence type="ECO:0000313" key="6">
    <source>
        <dbReference type="Proteomes" id="UP000008022"/>
    </source>
</evidence>
<reference evidence="6" key="1">
    <citation type="submission" date="2013-06" db="EMBL/GenBank/DDBJ databases">
        <authorList>
            <person name="Zhao Q."/>
        </authorList>
    </citation>
    <scope>NUCLEOTIDE SEQUENCE</scope>
    <source>
        <strain evidence="6">cv. W1943</strain>
    </source>
</reference>
<dbReference type="Gramene" id="ORUFI02G29380.2">
    <property type="protein sequence ID" value="ORUFI02G29380.2"/>
    <property type="gene ID" value="ORUFI02G29380"/>
</dbReference>
<dbReference type="Pfam" id="PF00786">
    <property type="entry name" value="PBD"/>
    <property type="match status" value="1"/>
</dbReference>
<dbReference type="GO" id="GO:0007165">
    <property type="term" value="P:signal transduction"/>
    <property type="evidence" value="ECO:0007669"/>
    <property type="project" value="InterPro"/>
</dbReference>
<dbReference type="SUPFAM" id="SSF48350">
    <property type="entry name" value="GTPase activation domain, GAP"/>
    <property type="match status" value="1"/>
</dbReference>
<dbReference type="STRING" id="4529.A0A0E0NJ83"/>
<dbReference type="CDD" id="cd00159">
    <property type="entry name" value="RhoGAP"/>
    <property type="match status" value="1"/>
</dbReference>
<feature type="compositionally biased region" description="Low complexity" evidence="2">
    <location>
        <begin position="425"/>
        <end position="446"/>
    </location>
</feature>
<feature type="compositionally biased region" description="Acidic residues" evidence="2">
    <location>
        <begin position="19"/>
        <end position="53"/>
    </location>
</feature>
<organism evidence="5 6">
    <name type="scientific">Oryza rufipogon</name>
    <name type="common">Brownbeard rice</name>
    <name type="synonym">Asian wild rice</name>
    <dbReference type="NCBI Taxonomy" id="4529"/>
    <lineage>
        <taxon>Eukaryota</taxon>
        <taxon>Viridiplantae</taxon>
        <taxon>Streptophyta</taxon>
        <taxon>Embryophyta</taxon>
        <taxon>Tracheophyta</taxon>
        <taxon>Spermatophyta</taxon>
        <taxon>Magnoliopsida</taxon>
        <taxon>Liliopsida</taxon>
        <taxon>Poales</taxon>
        <taxon>Poaceae</taxon>
        <taxon>BOP clade</taxon>
        <taxon>Oryzoideae</taxon>
        <taxon>Oryzeae</taxon>
        <taxon>Oryzinae</taxon>
        <taxon>Oryza</taxon>
    </lineage>
</organism>
<dbReference type="eggNOG" id="KOG4270">
    <property type="taxonomic scope" value="Eukaryota"/>
</dbReference>
<feature type="region of interest" description="Disordered" evidence="2">
    <location>
        <begin position="1"/>
        <end position="70"/>
    </location>
</feature>
<dbReference type="AlphaFoldDB" id="A0A0E0NJ83"/>
<evidence type="ECO:0000313" key="5">
    <source>
        <dbReference type="EnsemblPlants" id="ORUFI02G29380.2"/>
    </source>
</evidence>